<dbReference type="AlphaFoldDB" id="A0A5C8PBW4"/>
<gene>
    <name evidence="1" type="ORF">FHP25_31900</name>
</gene>
<protein>
    <submittedName>
        <fullName evidence="1">Uncharacterized protein</fullName>
    </submittedName>
</protein>
<dbReference type="RefSeq" id="WP_147851055.1">
    <property type="nucleotide sequence ID" value="NZ_VDUZ01000049.1"/>
</dbReference>
<organism evidence="1 2">
    <name type="scientific">Vineibacter terrae</name>
    <dbReference type="NCBI Taxonomy" id="2586908"/>
    <lineage>
        <taxon>Bacteria</taxon>
        <taxon>Pseudomonadati</taxon>
        <taxon>Pseudomonadota</taxon>
        <taxon>Alphaproteobacteria</taxon>
        <taxon>Hyphomicrobiales</taxon>
        <taxon>Vineibacter</taxon>
    </lineage>
</organism>
<accession>A0A5C8PBW4</accession>
<sequence>MSALGHLIEQRGIATTVIGLVRVHMEKIRGPRGLWVPFELGRPLGEPEDPAFQRRVLVAALRLLERGDGPAILEDYPEAAPGRQDAAGWTPAVTLPGVPAPGAASAVDWTHALKAELAQVLPVWEAAYAVRGRTTVGVGRLPLAAWPSLVCAFLGGPPPDPSPVPDLRAIQAVRYVVDDLKALYTEAVVKPDDRPSSRQVLDWFWDRTVAASLIRAVRKACLASPDKVVAVVGGNQLVPSARV</sequence>
<dbReference type="EMBL" id="VDUZ01000049">
    <property type="protein sequence ID" value="TXL71075.1"/>
    <property type="molecule type" value="Genomic_DNA"/>
</dbReference>
<evidence type="ECO:0000313" key="1">
    <source>
        <dbReference type="EMBL" id="TXL71075.1"/>
    </source>
</evidence>
<dbReference type="Proteomes" id="UP000321638">
    <property type="component" value="Unassembled WGS sequence"/>
</dbReference>
<comment type="caution">
    <text evidence="1">The sequence shown here is derived from an EMBL/GenBank/DDBJ whole genome shotgun (WGS) entry which is preliminary data.</text>
</comment>
<evidence type="ECO:0000313" key="2">
    <source>
        <dbReference type="Proteomes" id="UP000321638"/>
    </source>
</evidence>
<keyword evidence="2" id="KW-1185">Reference proteome</keyword>
<dbReference type="OrthoDB" id="7357784at2"/>
<reference evidence="1 2" key="1">
    <citation type="submission" date="2019-06" db="EMBL/GenBank/DDBJ databases">
        <title>New taxonomy in bacterial strain CC-CFT640, isolated from vineyard.</title>
        <authorList>
            <person name="Lin S.-Y."/>
            <person name="Tsai C.-F."/>
            <person name="Young C.-C."/>
        </authorList>
    </citation>
    <scope>NUCLEOTIDE SEQUENCE [LARGE SCALE GENOMIC DNA]</scope>
    <source>
        <strain evidence="1 2">CC-CFT640</strain>
    </source>
</reference>
<proteinExistence type="predicted"/>
<name>A0A5C8PBW4_9HYPH</name>